<organism evidence="1 2">
    <name type="scientific">Tumebacillus lipolyticus</name>
    <dbReference type="NCBI Taxonomy" id="1280370"/>
    <lineage>
        <taxon>Bacteria</taxon>
        <taxon>Bacillati</taxon>
        <taxon>Bacillota</taxon>
        <taxon>Bacilli</taxon>
        <taxon>Bacillales</taxon>
        <taxon>Alicyclobacillaceae</taxon>
        <taxon>Tumebacillus</taxon>
    </lineage>
</organism>
<dbReference type="CDD" id="cd00586">
    <property type="entry name" value="4HBT"/>
    <property type="match status" value="1"/>
</dbReference>
<name>A0ABW5A1S2_9BACL</name>
<dbReference type="PANTHER" id="PTHR31793:SF24">
    <property type="entry name" value="LONG-CHAIN ACYL-COA THIOESTERASE FADM"/>
    <property type="match status" value="1"/>
</dbReference>
<reference evidence="2" key="1">
    <citation type="journal article" date="2019" name="Int. J. Syst. Evol. Microbiol.">
        <title>The Global Catalogue of Microorganisms (GCM) 10K type strain sequencing project: providing services to taxonomists for standard genome sequencing and annotation.</title>
        <authorList>
            <consortium name="The Broad Institute Genomics Platform"/>
            <consortium name="The Broad Institute Genome Sequencing Center for Infectious Disease"/>
            <person name="Wu L."/>
            <person name="Ma J."/>
        </authorList>
    </citation>
    <scope>NUCLEOTIDE SEQUENCE [LARGE SCALE GENOMIC DNA]</scope>
    <source>
        <strain evidence="2">CGMCC 1.13574</strain>
    </source>
</reference>
<dbReference type="Pfam" id="PF13279">
    <property type="entry name" value="4HBT_2"/>
    <property type="match status" value="1"/>
</dbReference>
<keyword evidence="1" id="KW-0378">Hydrolase</keyword>
<dbReference type="Gene3D" id="3.10.129.10">
    <property type="entry name" value="Hotdog Thioesterase"/>
    <property type="match status" value="1"/>
</dbReference>
<dbReference type="EC" id="3.1.2.-" evidence="1"/>
<protein>
    <submittedName>
        <fullName evidence="1">Acyl-CoA thioesterase</fullName>
        <ecNumber evidence="1">3.1.2.-</ecNumber>
    </submittedName>
</protein>
<dbReference type="RefSeq" id="WP_386048780.1">
    <property type="nucleotide sequence ID" value="NZ_JBHUIO010000011.1"/>
</dbReference>
<dbReference type="PANTHER" id="PTHR31793">
    <property type="entry name" value="4-HYDROXYBENZOYL-COA THIOESTERASE FAMILY MEMBER"/>
    <property type="match status" value="1"/>
</dbReference>
<comment type="caution">
    <text evidence="1">The sequence shown here is derived from an EMBL/GenBank/DDBJ whole genome shotgun (WGS) entry which is preliminary data.</text>
</comment>
<dbReference type="EMBL" id="JBHUIO010000011">
    <property type="protein sequence ID" value="MFD2171729.1"/>
    <property type="molecule type" value="Genomic_DNA"/>
</dbReference>
<evidence type="ECO:0000313" key="2">
    <source>
        <dbReference type="Proteomes" id="UP001597343"/>
    </source>
</evidence>
<sequence length="151" mass="17242">MEIDNMQQFRFVSPATVRFAETDANRHMSHVSPILYMEQARCDYLFALGLFDSQRIGSVGMTFVLARQAIDYKAQAYFQERIDTYARVSRIGNSSLDIDYLLRNRDTGVVIAVGTSTLVYFDARAQKSAPLPDDFRERVERLEASFPPLSL</sequence>
<evidence type="ECO:0000313" key="1">
    <source>
        <dbReference type="EMBL" id="MFD2171729.1"/>
    </source>
</evidence>
<dbReference type="InterPro" id="IPR029069">
    <property type="entry name" value="HotDog_dom_sf"/>
</dbReference>
<dbReference type="Proteomes" id="UP001597343">
    <property type="component" value="Unassembled WGS sequence"/>
</dbReference>
<dbReference type="SUPFAM" id="SSF54637">
    <property type="entry name" value="Thioesterase/thiol ester dehydrase-isomerase"/>
    <property type="match status" value="1"/>
</dbReference>
<dbReference type="InterPro" id="IPR050563">
    <property type="entry name" value="4-hydroxybenzoyl-CoA_TE"/>
</dbReference>
<accession>A0ABW5A1S2</accession>
<gene>
    <name evidence="1" type="ORF">ACFSOY_17340</name>
</gene>
<keyword evidence="2" id="KW-1185">Reference proteome</keyword>
<dbReference type="GO" id="GO:0016787">
    <property type="term" value="F:hydrolase activity"/>
    <property type="evidence" value="ECO:0007669"/>
    <property type="project" value="UniProtKB-KW"/>
</dbReference>
<proteinExistence type="predicted"/>